<protein>
    <submittedName>
        <fullName evidence="1">Uncharacterized protein</fullName>
    </submittedName>
</protein>
<name>A0AAU6PXL6_9VIRU</name>
<proteinExistence type="predicted"/>
<dbReference type="EMBL" id="PP467602">
    <property type="protein sequence ID" value="WYC14551.1"/>
    <property type="molecule type" value="Genomic_DNA"/>
</dbReference>
<evidence type="ECO:0000313" key="1">
    <source>
        <dbReference type="EMBL" id="WYC14551.1"/>
    </source>
</evidence>
<reference evidence="1" key="1">
    <citation type="journal article" date="2023" name="ISME Commun">
        <title>Diversity of Bathyarchaeia viruses in metagenomes and virus-encoded CRISPR system components.</title>
        <authorList>
            <person name="Duan C."/>
            <person name="Liu Y."/>
            <person name="Liu Y."/>
            <person name="Liu L."/>
            <person name="Cai M."/>
            <person name="Zhang R."/>
            <person name="Zeng Q."/>
            <person name="Koonin E.V."/>
            <person name="Krupovic M."/>
            <person name="Li M."/>
        </authorList>
    </citation>
    <scope>NUCLEOTIDE SEQUENCE</scope>
    <source>
        <strain evidence="1">Chiyou-1</strain>
    </source>
</reference>
<sequence>MVYFGTYLSIDTSLAEKIVEKIKSEKNHARVVYRRYSNIRYTVLKPCPACPIRKYVTRVRFTGGRAFCTVLVTTTGGSDTAKTASALQYTNVCLADYILLARNIVKLEKVPSDWLYHLALDAYYVYSFLTACKASSSEDEHSLPVPPKCRKLQRTFEG</sequence>
<accession>A0AAU6PXL6</accession>
<organism evidence="1">
    <name type="scientific">Ligamenvirales sp</name>
    <dbReference type="NCBI Taxonomy" id="2832923"/>
    <lineage>
        <taxon>Viruses</taxon>
        <taxon>Adnaviria</taxon>
        <taxon>Zilligvirae</taxon>
        <taxon>Taleaviricota</taxon>
        <taxon>Tokiviricetes</taxon>
        <taxon>Ligamenvirales</taxon>
    </lineage>
</organism>
<reference evidence="1" key="2">
    <citation type="submission" date="2024-03" db="EMBL/GenBank/DDBJ databases">
        <authorList>
            <person name="Roux S."/>
            <person name="Duan C."/>
        </authorList>
    </citation>
    <scope>NUCLEOTIDE SEQUENCE</scope>
    <source>
        <strain evidence="1">Chiyou-1</strain>
    </source>
</reference>